<comment type="caution">
    <text evidence="1">The sequence shown here is derived from an EMBL/GenBank/DDBJ whole genome shotgun (WGS) entry which is preliminary data.</text>
</comment>
<evidence type="ECO:0000313" key="1">
    <source>
        <dbReference type="EMBL" id="RJE18282.1"/>
    </source>
</evidence>
<name>A0A3A2Z5B8_9EURO</name>
<dbReference type="STRING" id="2070753.A0A3A2Z5B8"/>
<protein>
    <submittedName>
        <fullName evidence="1">Uncharacterized protein</fullName>
    </submittedName>
</protein>
<keyword evidence="2" id="KW-1185">Reference proteome</keyword>
<dbReference type="AlphaFoldDB" id="A0A3A2Z5B8"/>
<dbReference type="Proteomes" id="UP000266188">
    <property type="component" value="Unassembled WGS sequence"/>
</dbReference>
<dbReference type="OrthoDB" id="2588098at2759"/>
<dbReference type="EMBL" id="MVGC01000584">
    <property type="protein sequence ID" value="RJE18282.1"/>
    <property type="molecule type" value="Genomic_DNA"/>
</dbReference>
<evidence type="ECO:0000313" key="2">
    <source>
        <dbReference type="Proteomes" id="UP000266188"/>
    </source>
</evidence>
<proteinExistence type="predicted"/>
<accession>A0A3A2Z5B8</accession>
<sequence>MANLSRTNTYFWNFGQERVNSWVISQLGLLARKSLITVGNQLPGEEFPVELLPEGQRVNFEDHCQPLFGETGNFFSYQTGGRSCPDMSRDTNELRTHSIVKKMLGSNRENVVKFFCSRFSSCYREDEEYVLRNLTTKELVRAKSVCIDRDRYLGTDFKNIRFGEAVMVRIFRARDDGALAAMRFREDGEETSLNIPNGPWAGHRFDIYVEIACGRDQGRGVERCW</sequence>
<gene>
    <name evidence="1" type="ORF">PHISCL_09377</name>
</gene>
<organism evidence="1 2">
    <name type="scientific">Aspergillus sclerotialis</name>
    <dbReference type="NCBI Taxonomy" id="2070753"/>
    <lineage>
        <taxon>Eukaryota</taxon>
        <taxon>Fungi</taxon>
        <taxon>Dikarya</taxon>
        <taxon>Ascomycota</taxon>
        <taxon>Pezizomycotina</taxon>
        <taxon>Eurotiomycetes</taxon>
        <taxon>Eurotiomycetidae</taxon>
        <taxon>Eurotiales</taxon>
        <taxon>Aspergillaceae</taxon>
        <taxon>Aspergillus</taxon>
        <taxon>Aspergillus subgen. Polypaecilum</taxon>
    </lineage>
</organism>
<reference evidence="2" key="1">
    <citation type="submission" date="2017-02" db="EMBL/GenBank/DDBJ databases">
        <authorList>
            <person name="Tafer H."/>
            <person name="Lopandic K."/>
        </authorList>
    </citation>
    <scope>NUCLEOTIDE SEQUENCE [LARGE SCALE GENOMIC DNA]</scope>
    <source>
        <strain evidence="2">CBS 366.77</strain>
    </source>
</reference>